<dbReference type="Gene3D" id="3.40.50.300">
    <property type="entry name" value="P-loop containing nucleotide triphosphate hydrolases"/>
    <property type="match status" value="1"/>
</dbReference>
<evidence type="ECO:0000313" key="5">
    <source>
        <dbReference type="EMBL" id="RWR16251.1"/>
    </source>
</evidence>
<comment type="caution">
    <text evidence="5">The sequence shown here is derived from an EMBL/GenBank/DDBJ whole genome shotgun (WGS) entry which is preliminary data.</text>
</comment>
<dbReference type="InterPro" id="IPR008995">
    <property type="entry name" value="Mo/tungstate-bd_C_term_dom"/>
</dbReference>
<dbReference type="GO" id="GO:0043190">
    <property type="term" value="C:ATP-binding cassette (ABC) transporter complex"/>
    <property type="evidence" value="ECO:0007669"/>
    <property type="project" value="InterPro"/>
</dbReference>
<dbReference type="InterPro" id="IPR050093">
    <property type="entry name" value="ABC_SmlMolc_Importer"/>
</dbReference>
<gene>
    <name evidence="5" type="ORF">D2T30_22085</name>
</gene>
<dbReference type="InterPro" id="IPR027417">
    <property type="entry name" value="P-loop_NTPase"/>
</dbReference>
<dbReference type="GO" id="GO:0015697">
    <property type="term" value="P:quaternary ammonium group transport"/>
    <property type="evidence" value="ECO:0007669"/>
    <property type="project" value="UniProtKB-ARBA"/>
</dbReference>
<dbReference type="EMBL" id="SAUZ01000048">
    <property type="protein sequence ID" value="RWR16251.1"/>
    <property type="molecule type" value="Genomic_DNA"/>
</dbReference>
<dbReference type="PANTHER" id="PTHR42781:SF4">
    <property type="entry name" value="SPERMIDINE_PUTRESCINE IMPORT ATP-BINDING PROTEIN POTA"/>
    <property type="match status" value="1"/>
</dbReference>
<dbReference type="GO" id="GO:0022857">
    <property type="term" value="F:transmembrane transporter activity"/>
    <property type="evidence" value="ECO:0007669"/>
    <property type="project" value="InterPro"/>
</dbReference>
<keyword evidence="1" id="KW-0813">Transport</keyword>
<dbReference type="PANTHER" id="PTHR42781">
    <property type="entry name" value="SPERMIDINE/PUTRESCINE IMPORT ATP-BINDING PROTEIN POTA"/>
    <property type="match status" value="1"/>
</dbReference>
<dbReference type="PROSITE" id="PS00211">
    <property type="entry name" value="ABC_TRANSPORTER_1"/>
    <property type="match status" value="1"/>
</dbReference>
<dbReference type="AlphaFoldDB" id="A0A443J7B8"/>
<keyword evidence="2" id="KW-0547">Nucleotide-binding</keyword>
<reference evidence="5 6" key="1">
    <citation type="submission" date="2019-01" db="EMBL/GenBank/DDBJ databases">
        <title>Sinorhodobacter populi sp. nov. isolated from the symptomatic bark tissue of Populus euramericana canker.</title>
        <authorList>
            <person name="Xu G."/>
        </authorList>
    </citation>
    <scope>NUCLEOTIDE SEQUENCE [LARGE SCALE GENOMIC DNA]</scope>
    <source>
        <strain evidence="5 6">SK2B-1</strain>
    </source>
</reference>
<accession>A0A443J7B8</accession>
<feature type="domain" description="ABC transporter" evidence="4">
    <location>
        <begin position="4"/>
        <end position="234"/>
    </location>
</feature>
<dbReference type="SUPFAM" id="SSF52540">
    <property type="entry name" value="P-loop containing nucleoside triphosphate hydrolases"/>
    <property type="match status" value="1"/>
</dbReference>
<organism evidence="5 6">
    <name type="scientific">Paenirhodobacter populi</name>
    <dbReference type="NCBI Taxonomy" id="2306993"/>
    <lineage>
        <taxon>Bacteria</taxon>
        <taxon>Pseudomonadati</taxon>
        <taxon>Pseudomonadota</taxon>
        <taxon>Alphaproteobacteria</taxon>
        <taxon>Rhodobacterales</taxon>
        <taxon>Rhodobacter group</taxon>
        <taxon>Paenirhodobacter</taxon>
    </lineage>
</organism>
<keyword evidence="3 5" id="KW-0067">ATP-binding</keyword>
<dbReference type="InterPro" id="IPR003439">
    <property type="entry name" value="ABC_transporter-like_ATP-bd"/>
</dbReference>
<dbReference type="PROSITE" id="PS50893">
    <property type="entry name" value="ABC_TRANSPORTER_2"/>
    <property type="match status" value="1"/>
</dbReference>
<dbReference type="SMART" id="SM00382">
    <property type="entry name" value="AAA"/>
    <property type="match status" value="1"/>
</dbReference>
<evidence type="ECO:0000256" key="3">
    <source>
        <dbReference type="ARBA" id="ARBA00022840"/>
    </source>
</evidence>
<sequence>MPEVVLTDVAKRYGQTVAVESMSLTIGSGELVALLGPSGCGKTTTLRMVGGFVPLSAGRITVGGRDVSALPPSRRNMGFVFQNYALFPHMTVAQNVAFGLQMRRFGRDDTARKVTQALNRVRLDAYAERYPRQLSGGQQQRVALARALVIEPDVLLLDEPLSNLDASLRQEMKIEIRQLQQSLGLTTIFVTHDQDEAMSTADRMVLMYRGRVEQAGPPAEVYARPRSQFAARFLGVANLLAGSMTLDGTEFMPKTGPMLRLRGQRQIRGDAIFALRGEEIGLTTGTVPENVNCLGGRIGIATFHGSTVEYHVMTDAGITLISRVPAPAVGGAPVLPCDTRVSLHWKPESGVVVAAENG</sequence>
<dbReference type="GO" id="GO:0016887">
    <property type="term" value="F:ATP hydrolysis activity"/>
    <property type="evidence" value="ECO:0007669"/>
    <property type="project" value="InterPro"/>
</dbReference>
<proteinExistence type="predicted"/>
<dbReference type="Pfam" id="PF00005">
    <property type="entry name" value="ABC_tran"/>
    <property type="match status" value="1"/>
</dbReference>
<evidence type="ECO:0000313" key="6">
    <source>
        <dbReference type="Proteomes" id="UP000284476"/>
    </source>
</evidence>
<dbReference type="Proteomes" id="UP000284476">
    <property type="component" value="Unassembled WGS sequence"/>
</dbReference>
<dbReference type="InterPro" id="IPR013611">
    <property type="entry name" value="Transp-assoc_OB_typ2"/>
</dbReference>
<dbReference type="SUPFAM" id="SSF50331">
    <property type="entry name" value="MOP-like"/>
    <property type="match status" value="1"/>
</dbReference>
<protein>
    <submittedName>
        <fullName evidence="5">ABC transporter ATP-binding protein</fullName>
    </submittedName>
</protein>
<evidence type="ECO:0000256" key="2">
    <source>
        <dbReference type="ARBA" id="ARBA00022741"/>
    </source>
</evidence>
<dbReference type="InterPro" id="IPR003593">
    <property type="entry name" value="AAA+_ATPase"/>
</dbReference>
<dbReference type="RefSeq" id="WP_128210557.1">
    <property type="nucleotide sequence ID" value="NZ_JBHRSO010000022.1"/>
</dbReference>
<dbReference type="Pfam" id="PF08402">
    <property type="entry name" value="TOBE_2"/>
    <property type="match status" value="1"/>
</dbReference>
<name>A0A443J7B8_9RHOB</name>
<evidence type="ECO:0000256" key="1">
    <source>
        <dbReference type="ARBA" id="ARBA00022448"/>
    </source>
</evidence>
<dbReference type="InterPro" id="IPR017871">
    <property type="entry name" value="ABC_transporter-like_CS"/>
</dbReference>
<dbReference type="FunFam" id="3.40.50.300:FF:000425">
    <property type="entry name" value="Probable ABC transporter, ATP-binding subunit"/>
    <property type="match status" value="1"/>
</dbReference>
<evidence type="ECO:0000259" key="4">
    <source>
        <dbReference type="PROSITE" id="PS50893"/>
    </source>
</evidence>
<dbReference type="GO" id="GO:0005524">
    <property type="term" value="F:ATP binding"/>
    <property type="evidence" value="ECO:0007669"/>
    <property type="project" value="UniProtKB-KW"/>
</dbReference>
<reference evidence="5 6" key="2">
    <citation type="submission" date="2019-01" db="EMBL/GenBank/DDBJ databases">
        <authorList>
            <person name="Li Y."/>
        </authorList>
    </citation>
    <scope>NUCLEOTIDE SEQUENCE [LARGE SCALE GENOMIC DNA]</scope>
    <source>
        <strain evidence="5 6">SK2B-1</strain>
    </source>
</reference>